<dbReference type="EMBL" id="JARBHB010000015">
    <property type="protein sequence ID" value="KAJ8867848.1"/>
    <property type="molecule type" value="Genomic_DNA"/>
</dbReference>
<dbReference type="Proteomes" id="UP001159363">
    <property type="component" value="Chromosome 14"/>
</dbReference>
<organism evidence="1 2">
    <name type="scientific">Dryococelus australis</name>
    <dbReference type="NCBI Taxonomy" id="614101"/>
    <lineage>
        <taxon>Eukaryota</taxon>
        <taxon>Metazoa</taxon>
        <taxon>Ecdysozoa</taxon>
        <taxon>Arthropoda</taxon>
        <taxon>Hexapoda</taxon>
        <taxon>Insecta</taxon>
        <taxon>Pterygota</taxon>
        <taxon>Neoptera</taxon>
        <taxon>Polyneoptera</taxon>
        <taxon>Phasmatodea</taxon>
        <taxon>Verophasmatodea</taxon>
        <taxon>Anareolatae</taxon>
        <taxon>Phasmatidae</taxon>
        <taxon>Eurycanthinae</taxon>
        <taxon>Dryococelus</taxon>
    </lineage>
</organism>
<gene>
    <name evidence="1" type="ORF">PR048_031653</name>
</gene>
<protein>
    <submittedName>
        <fullName evidence="1">Uncharacterized protein</fullName>
    </submittedName>
</protein>
<proteinExistence type="predicted"/>
<reference evidence="1 2" key="1">
    <citation type="submission" date="2023-02" db="EMBL/GenBank/DDBJ databases">
        <title>LHISI_Scaffold_Assembly.</title>
        <authorList>
            <person name="Stuart O.P."/>
            <person name="Cleave R."/>
            <person name="Magrath M.J.L."/>
            <person name="Mikheyev A.S."/>
        </authorList>
    </citation>
    <scope>NUCLEOTIDE SEQUENCE [LARGE SCALE GENOMIC DNA]</scope>
    <source>
        <strain evidence="1">Daus_M_001</strain>
        <tissue evidence="1">Leg muscle</tissue>
    </source>
</reference>
<keyword evidence="2" id="KW-1185">Reference proteome</keyword>
<sequence>MALMTCGLPRGLLSEHPCRVTVQFHWSCQSWHPPSDMKATTENLQQTHLLPFALVSFHILIHLWGSIVKCGREPWRIPILLHLPLQFVCTCLNWHPCAVEGKWEQHLLPFQSGFPSFLPLHSITAPSSPHFTLTGSQDLNALRQQKSLNSFLKHQSQTITQIASVRHVCSWQNDGNQTVHSDTESNSSANCRLSSNIIQQGVNQLDSTPSLLGWYKTLLGDEPGSPWLKVNTSHYILNMVAPRFSHVGIVPDNGAGQQIFSGISSFPHPFIPALLHTHLISPSLALKTSLLSAAQISLIKIDTTATGTDEAYSEKKVKPDGPATHFPDFGANSCIQSQPASTLELSEIHLLLEKLILVVPLFGEGALLERYGSASEEKGSRLCAAKGRLWKGRKTRQSQQKQVSFWLTCSVCQGEPNHYTPNKQVESLPQSPCCFVALFSFSTPTCVLVTFVVSSHHGLNLDPGYRPSVLLLADPTETFFSNPTRYVVLV</sequence>
<comment type="caution">
    <text evidence="1">The sequence shown here is derived from an EMBL/GenBank/DDBJ whole genome shotgun (WGS) entry which is preliminary data.</text>
</comment>
<evidence type="ECO:0000313" key="1">
    <source>
        <dbReference type="EMBL" id="KAJ8867848.1"/>
    </source>
</evidence>
<accession>A0ABQ9G5W2</accession>
<name>A0ABQ9G5W2_9NEOP</name>
<evidence type="ECO:0000313" key="2">
    <source>
        <dbReference type="Proteomes" id="UP001159363"/>
    </source>
</evidence>